<organism evidence="2 3">
    <name type="scientific">Exidia glandulosa HHB12029</name>
    <dbReference type="NCBI Taxonomy" id="1314781"/>
    <lineage>
        <taxon>Eukaryota</taxon>
        <taxon>Fungi</taxon>
        <taxon>Dikarya</taxon>
        <taxon>Basidiomycota</taxon>
        <taxon>Agaricomycotina</taxon>
        <taxon>Agaricomycetes</taxon>
        <taxon>Auriculariales</taxon>
        <taxon>Exidiaceae</taxon>
        <taxon>Exidia</taxon>
    </lineage>
</organism>
<evidence type="ECO:0000256" key="1">
    <source>
        <dbReference type="SAM" id="MobiDB-lite"/>
    </source>
</evidence>
<feature type="compositionally biased region" description="Basic and acidic residues" evidence="1">
    <location>
        <begin position="158"/>
        <end position="167"/>
    </location>
</feature>
<feature type="region of interest" description="Disordered" evidence="1">
    <location>
        <begin position="145"/>
        <end position="263"/>
    </location>
</feature>
<gene>
    <name evidence="2" type="ORF">EXIGLDRAFT_753300</name>
</gene>
<sequence length="616" mass="66771">MRPDVIGTKFRSVGLGRAARRRAVLSNLNLNQYLLYALMPSSRTSKGELSIPSNPRSLNTLLPSQHAQTLSTARYRSRRRNNAPSSNYTTSRSGYPAAHETSNSTQTGSSTPYNASSQVPKPPLSPVPRSRTTWFTFSRYTSTNEQLSNTPYSTGADVKTRVRERARAQTNTSSSANWITSLFSPSRKNGTSSFTSSSPSAPLPGSTASRARYKRTPEGRLSKIEEADAVSNLDPGRSTSRTQGSRLRASGSTNNLPSGPVSLPFPFVKPTSHDGQSQAIHARALPPKSAAVLEDAMDIDSTSQTGNGDGDDDKIFVALRNTTPSSMARSIRYITPPPDDNDAQAGFSIDNIARTASNAQELEITHPVNARAFGQPIHLPRLLVLRISELIASMQETLRNLSSEKVPFVDCSGTHPATALYLLCLSNVTHLAIYNDNGLVIAWTDTACRVRVLRNCSAYVLSVLTTTNAYLHCEVLILGDNLKKPQLAEFSSSYALRARAIRVLVTGANDTPIYDFFGLVKTSSSRFSGIQFMSSLSFGKVKLVAHRERPTLSARKIVSLLTHTISYAVTDSMLPLVKVKKNIVLGDLDAQCAADLARLCCFDNQAHSSSSSSSSS</sequence>
<feature type="compositionally biased region" description="Polar residues" evidence="1">
    <location>
        <begin position="237"/>
        <end position="257"/>
    </location>
</feature>
<feature type="compositionally biased region" description="Low complexity" evidence="1">
    <location>
        <begin position="191"/>
        <end position="200"/>
    </location>
</feature>
<reference evidence="2 3" key="1">
    <citation type="journal article" date="2016" name="Mol. Biol. Evol.">
        <title>Comparative Genomics of Early-Diverging Mushroom-Forming Fungi Provides Insights into the Origins of Lignocellulose Decay Capabilities.</title>
        <authorList>
            <person name="Nagy L.G."/>
            <person name="Riley R."/>
            <person name="Tritt A."/>
            <person name="Adam C."/>
            <person name="Daum C."/>
            <person name="Floudas D."/>
            <person name="Sun H."/>
            <person name="Yadav J.S."/>
            <person name="Pangilinan J."/>
            <person name="Larsson K.H."/>
            <person name="Matsuura K."/>
            <person name="Barry K."/>
            <person name="Labutti K."/>
            <person name="Kuo R."/>
            <person name="Ohm R.A."/>
            <person name="Bhattacharya S.S."/>
            <person name="Shirouzu T."/>
            <person name="Yoshinaga Y."/>
            <person name="Martin F.M."/>
            <person name="Grigoriev I.V."/>
            <person name="Hibbett D.S."/>
        </authorList>
    </citation>
    <scope>NUCLEOTIDE SEQUENCE [LARGE SCALE GENOMIC DNA]</scope>
    <source>
        <strain evidence="2 3">HHB12029</strain>
    </source>
</reference>
<feature type="compositionally biased region" description="Basic and acidic residues" evidence="1">
    <location>
        <begin position="215"/>
        <end position="226"/>
    </location>
</feature>
<proteinExistence type="predicted"/>
<protein>
    <submittedName>
        <fullName evidence="2">Uncharacterized protein</fullName>
    </submittedName>
</protein>
<feature type="compositionally biased region" description="Polar residues" evidence="1">
    <location>
        <begin position="168"/>
        <end position="190"/>
    </location>
</feature>
<keyword evidence="3" id="KW-1185">Reference proteome</keyword>
<evidence type="ECO:0000313" key="2">
    <source>
        <dbReference type="EMBL" id="KZV85469.1"/>
    </source>
</evidence>
<feature type="compositionally biased region" description="Polar residues" evidence="1">
    <location>
        <begin position="51"/>
        <end position="72"/>
    </location>
</feature>
<feature type="compositionally biased region" description="Polar residues" evidence="1">
    <location>
        <begin position="100"/>
        <end position="119"/>
    </location>
</feature>
<dbReference type="Proteomes" id="UP000077266">
    <property type="component" value="Unassembled WGS sequence"/>
</dbReference>
<feature type="region of interest" description="Disordered" evidence="1">
    <location>
        <begin position="44"/>
        <end position="130"/>
    </location>
</feature>
<evidence type="ECO:0000313" key="3">
    <source>
        <dbReference type="Proteomes" id="UP000077266"/>
    </source>
</evidence>
<accession>A0A165ZSD9</accession>
<dbReference type="AlphaFoldDB" id="A0A165ZSD9"/>
<name>A0A165ZSD9_EXIGL</name>
<dbReference type="InParanoid" id="A0A165ZSD9"/>
<dbReference type="EMBL" id="KV426187">
    <property type="protein sequence ID" value="KZV85469.1"/>
    <property type="molecule type" value="Genomic_DNA"/>
</dbReference>